<dbReference type="RefSeq" id="WP_103905088.1">
    <property type="nucleotide sequence ID" value="NZ_CP049246.1"/>
</dbReference>
<organism evidence="1 2">
    <name type="scientific">Sphingobacterium lactis</name>
    <dbReference type="NCBI Taxonomy" id="797291"/>
    <lineage>
        <taxon>Bacteria</taxon>
        <taxon>Pseudomonadati</taxon>
        <taxon>Bacteroidota</taxon>
        <taxon>Sphingobacteriia</taxon>
        <taxon>Sphingobacteriales</taxon>
        <taxon>Sphingobacteriaceae</taxon>
        <taxon>Sphingobacterium</taxon>
    </lineage>
</organism>
<proteinExistence type="predicted"/>
<name>A0A1H5TIY8_9SPHI</name>
<accession>A0A1H5TIY8</accession>
<gene>
    <name evidence="1" type="ORF">SAMN05421877_1024</name>
</gene>
<dbReference type="OrthoDB" id="9990262at2"/>
<evidence type="ECO:0000313" key="2">
    <source>
        <dbReference type="Proteomes" id="UP000236731"/>
    </source>
</evidence>
<evidence type="ECO:0000313" key="1">
    <source>
        <dbReference type="EMBL" id="SEF62750.1"/>
    </source>
</evidence>
<dbReference type="EMBL" id="FNUT01000002">
    <property type="protein sequence ID" value="SEF62750.1"/>
    <property type="molecule type" value="Genomic_DNA"/>
</dbReference>
<sequence>MNNKTNNYHPPQIKVYPIQFEHDIAIGSAEVFSGSENSETTPEIFEWQDKGSEQILLEI</sequence>
<keyword evidence="2" id="KW-1185">Reference proteome</keyword>
<protein>
    <submittedName>
        <fullName evidence="1">Uncharacterized protein</fullName>
    </submittedName>
</protein>
<dbReference type="Proteomes" id="UP000236731">
    <property type="component" value="Unassembled WGS sequence"/>
</dbReference>
<dbReference type="AlphaFoldDB" id="A0A1H5TIY8"/>
<reference evidence="2" key="1">
    <citation type="submission" date="2016-10" db="EMBL/GenBank/DDBJ databases">
        <authorList>
            <person name="Varghese N."/>
            <person name="Submissions S."/>
        </authorList>
    </citation>
    <scope>NUCLEOTIDE SEQUENCE [LARGE SCALE GENOMIC DNA]</scope>
    <source>
        <strain evidence="2">DSM 22361</strain>
    </source>
</reference>